<evidence type="ECO:0000259" key="3">
    <source>
        <dbReference type="Pfam" id="PF23471"/>
    </source>
</evidence>
<keyword evidence="1" id="KW-0472">Membrane</keyword>
<name>B8GGJ9_METPE</name>
<proteinExistence type="predicted"/>
<accession>B8GGJ9</accession>
<evidence type="ECO:0000313" key="4">
    <source>
        <dbReference type="EMBL" id="ACL16254.1"/>
    </source>
</evidence>
<keyword evidence="5" id="KW-1185">Reference proteome</keyword>
<dbReference type="GeneID" id="41344269"/>
<dbReference type="HOGENOM" id="CLU_112351_0_1_2"/>
<dbReference type="eggNOG" id="arCOG12990">
    <property type="taxonomic scope" value="Archaea"/>
</dbReference>
<gene>
    <name evidence="4" type="ordered locus">Mpal_0899</name>
</gene>
<dbReference type="InterPro" id="IPR056338">
    <property type="entry name" value="Cap15-like_TM"/>
</dbReference>
<dbReference type="OrthoDB" id="142730at2157"/>
<feature type="domain" description="CD-NTase-associated protein 15" evidence="2">
    <location>
        <begin position="91"/>
        <end position="210"/>
    </location>
</feature>
<evidence type="ECO:0000256" key="1">
    <source>
        <dbReference type="SAM" id="Phobius"/>
    </source>
</evidence>
<dbReference type="RefSeq" id="WP_012617573.1">
    <property type="nucleotide sequence ID" value="NC_011832.1"/>
</dbReference>
<feature type="transmembrane region" description="Helical" evidence="1">
    <location>
        <begin position="26"/>
        <end position="50"/>
    </location>
</feature>
<dbReference type="Pfam" id="PF23471">
    <property type="entry name" value="Cap15_TM"/>
    <property type="match status" value="1"/>
</dbReference>
<evidence type="ECO:0000313" key="5">
    <source>
        <dbReference type="Proteomes" id="UP000002457"/>
    </source>
</evidence>
<keyword evidence="1" id="KW-0812">Transmembrane</keyword>
<feature type="domain" description="Cap1-like TM helices" evidence="3">
    <location>
        <begin position="22"/>
        <end position="81"/>
    </location>
</feature>
<evidence type="ECO:0000259" key="2">
    <source>
        <dbReference type="Pfam" id="PF18153"/>
    </source>
</evidence>
<dbReference type="Proteomes" id="UP000002457">
    <property type="component" value="Chromosome"/>
</dbReference>
<dbReference type="KEGG" id="mpl:Mpal_0899"/>
<reference evidence="4 5" key="1">
    <citation type="journal article" date="2015" name="Genome Announc.">
        <title>Complete Genome Sequence of Methanosphaerula palustris E1-9CT, a Hydrogenotrophic Methanogen Isolated from a Minerotrophic Fen Peatland.</title>
        <authorList>
            <person name="Cadillo-Quiroz H."/>
            <person name="Browne P."/>
            <person name="Kyrpides N."/>
            <person name="Woyke T."/>
            <person name="Goodwin L."/>
            <person name="Detter C."/>
            <person name="Yavitt J.B."/>
            <person name="Zinder S.H."/>
        </authorList>
    </citation>
    <scope>NUCLEOTIDE SEQUENCE [LARGE SCALE GENOMIC DNA]</scope>
    <source>
        <strain evidence="5">ATCC BAA-1556 / DSM 19958 / E1-9c</strain>
    </source>
</reference>
<protein>
    <submittedName>
        <fullName evidence="4">Uncharacterized protein</fullName>
    </submittedName>
</protein>
<dbReference type="STRING" id="521011.Mpal_0899"/>
<organism evidence="4 5">
    <name type="scientific">Methanosphaerula palustris (strain ATCC BAA-1556 / DSM 19958 / E1-9c)</name>
    <dbReference type="NCBI Taxonomy" id="521011"/>
    <lineage>
        <taxon>Archaea</taxon>
        <taxon>Methanobacteriati</taxon>
        <taxon>Methanobacteriota</taxon>
        <taxon>Stenosarchaea group</taxon>
        <taxon>Methanomicrobia</taxon>
        <taxon>Methanomicrobiales</taxon>
        <taxon>Methanoregulaceae</taxon>
        <taxon>Methanosphaerula</taxon>
    </lineage>
</organism>
<dbReference type="Pfam" id="PF18153">
    <property type="entry name" value="Cap15_CD_rec"/>
    <property type="match status" value="1"/>
</dbReference>
<dbReference type="EMBL" id="CP001338">
    <property type="protein sequence ID" value="ACL16254.1"/>
    <property type="molecule type" value="Genomic_DNA"/>
</dbReference>
<feature type="transmembrane region" description="Helical" evidence="1">
    <location>
        <begin position="56"/>
        <end position="75"/>
    </location>
</feature>
<keyword evidence="1" id="KW-1133">Transmembrane helix</keyword>
<dbReference type="AlphaFoldDB" id="B8GGJ9"/>
<sequence>MWIFGKIGEILHSYSIDTDERKKIPIYLAIVSVVLIGIFSYMMSIINISLPWFLEPLYLSAPSAITLSFFLSFHYDKYLWRLPIFQLLGISKTPNFNGNWFGIINTSYDGHNESHDVKINITQQWQTISIVLETQYSASHSFIAGILINEHRGITLHYGYKNEPFSNAVQTMHAHRGTTWLIFNEETDSLEGEYYSGRDRITHGILKLKREK</sequence>
<dbReference type="InterPro" id="IPR041208">
    <property type="entry name" value="Cap15"/>
</dbReference>